<dbReference type="EMBL" id="PRDL01000001">
    <property type="protein sequence ID" value="MBE8716679.1"/>
    <property type="molecule type" value="Genomic_DNA"/>
</dbReference>
<name>A0A928V4X8_9GAMM</name>
<dbReference type="Proteomes" id="UP000652567">
    <property type="component" value="Unassembled WGS sequence"/>
</dbReference>
<organism evidence="1 2">
    <name type="scientific">Cellvibrio polysaccharolyticus</name>
    <dbReference type="NCBI Taxonomy" id="2082724"/>
    <lineage>
        <taxon>Bacteria</taxon>
        <taxon>Pseudomonadati</taxon>
        <taxon>Pseudomonadota</taxon>
        <taxon>Gammaproteobacteria</taxon>
        <taxon>Cellvibrionales</taxon>
        <taxon>Cellvibrionaceae</taxon>
        <taxon>Cellvibrio</taxon>
    </lineage>
</organism>
<keyword evidence="2" id="KW-1185">Reference proteome</keyword>
<comment type="caution">
    <text evidence="1">The sequence shown here is derived from an EMBL/GenBank/DDBJ whole genome shotgun (WGS) entry which is preliminary data.</text>
</comment>
<evidence type="ECO:0000313" key="2">
    <source>
        <dbReference type="Proteomes" id="UP000652567"/>
    </source>
</evidence>
<protein>
    <submittedName>
        <fullName evidence="1">Uncharacterized protein</fullName>
    </submittedName>
</protein>
<evidence type="ECO:0000313" key="1">
    <source>
        <dbReference type="EMBL" id="MBE8716679.1"/>
    </source>
</evidence>
<reference evidence="1" key="1">
    <citation type="submission" date="2018-07" db="EMBL/GenBank/DDBJ databases">
        <title>Genome assembly of strain Ka43.</title>
        <authorList>
            <person name="Kukolya J."/>
            <person name="Nagy I."/>
            <person name="Horvath B."/>
            <person name="Toth A."/>
        </authorList>
    </citation>
    <scope>NUCLEOTIDE SEQUENCE</scope>
    <source>
        <strain evidence="1">KB43</strain>
    </source>
</reference>
<accession>A0A928V4X8</accession>
<sequence>METTASERTLHRILNYWLQSGVSITQETERKALRLVSEIYERESSEPMNECLELVIRQLDEAPEALPQIAPPIRRTSLGYGEF</sequence>
<gene>
    <name evidence="1" type="ORF">C4F51_05685</name>
</gene>
<proteinExistence type="predicted"/>
<dbReference type="AlphaFoldDB" id="A0A928V4X8"/>